<organism evidence="4 5">
    <name type="scientific">Tilletia horrida</name>
    <dbReference type="NCBI Taxonomy" id="155126"/>
    <lineage>
        <taxon>Eukaryota</taxon>
        <taxon>Fungi</taxon>
        <taxon>Dikarya</taxon>
        <taxon>Basidiomycota</taxon>
        <taxon>Ustilaginomycotina</taxon>
        <taxon>Exobasidiomycetes</taxon>
        <taxon>Tilletiales</taxon>
        <taxon>Tilletiaceae</taxon>
        <taxon>Tilletia</taxon>
    </lineage>
</organism>
<dbReference type="PANTHER" id="PTHR42748">
    <property type="entry name" value="NITROGEN METABOLITE REPRESSION PROTEIN NMRA FAMILY MEMBER"/>
    <property type="match status" value="1"/>
</dbReference>
<proteinExistence type="inferred from homology"/>
<comment type="caution">
    <text evidence="4">The sequence shown here is derived from an EMBL/GenBank/DDBJ whole genome shotgun (WGS) entry which is preliminary data.</text>
</comment>
<dbReference type="SUPFAM" id="SSF51735">
    <property type="entry name" value="NAD(P)-binding Rossmann-fold domains"/>
    <property type="match status" value="1"/>
</dbReference>
<dbReference type="Gene3D" id="3.40.50.720">
    <property type="entry name" value="NAD(P)-binding Rossmann-like Domain"/>
    <property type="match status" value="1"/>
</dbReference>
<protein>
    <recommendedName>
        <fullName evidence="3">NmrA-like domain-containing protein</fullName>
    </recommendedName>
</protein>
<dbReference type="InterPro" id="IPR008030">
    <property type="entry name" value="NmrA-like"/>
</dbReference>
<evidence type="ECO:0000313" key="5">
    <source>
        <dbReference type="Proteomes" id="UP001176517"/>
    </source>
</evidence>
<reference evidence="4" key="1">
    <citation type="journal article" date="2023" name="PhytoFront">
        <title>Draft Genome Resources of Seven Strains of Tilletia horrida, Causal Agent of Kernel Smut of Rice.</title>
        <authorList>
            <person name="Khanal S."/>
            <person name="Antony Babu S."/>
            <person name="Zhou X.G."/>
        </authorList>
    </citation>
    <scope>NUCLEOTIDE SEQUENCE</scope>
    <source>
        <strain evidence="4">TX6</strain>
    </source>
</reference>
<feature type="non-terminal residue" evidence="4">
    <location>
        <position position="301"/>
    </location>
</feature>
<evidence type="ECO:0000313" key="4">
    <source>
        <dbReference type="EMBL" id="KAK0541823.1"/>
    </source>
</evidence>
<accession>A0AAN6GKG4</accession>
<dbReference type="InterPro" id="IPR051164">
    <property type="entry name" value="NmrA-like_oxidored"/>
</dbReference>
<evidence type="ECO:0000256" key="2">
    <source>
        <dbReference type="ARBA" id="ARBA00022857"/>
    </source>
</evidence>
<dbReference type="EMBL" id="JAPDMZ010000735">
    <property type="protein sequence ID" value="KAK0541823.1"/>
    <property type="molecule type" value="Genomic_DNA"/>
</dbReference>
<dbReference type="Gene3D" id="3.90.25.10">
    <property type="entry name" value="UDP-galactose 4-epimerase, domain 1"/>
    <property type="match status" value="1"/>
</dbReference>
<keyword evidence="2" id="KW-0521">NADP</keyword>
<dbReference type="PANTHER" id="PTHR42748:SF7">
    <property type="entry name" value="NMRA LIKE REDOX SENSOR 1-RELATED"/>
    <property type="match status" value="1"/>
</dbReference>
<comment type="similarity">
    <text evidence="1">Belongs to the NmrA-type oxidoreductase family.</text>
</comment>
<evidence type="ECO:0000256" key="1">
    <source>
        <dbReference type="ARBA" id="ARBA00006328"/>
    </source>
</evidence>
<dbReference type="AlphaFoldDB" id="A0AAN6GKG4"/>
<dbReference type="Pfam" id="PF05368">
    <property type="entry name" value="NmrA"/>
    <property type="match status" value="1"/>
</dbReference>
<name>A0AAN6GKG4_9BASI</name>
<gene>
    <name evidence="4" type="ORF">OC846_006929</name>
</gene>
<evidence type="ECO:0000259" key="3">
    <source>
        <dbReference type="Pfam" id="PF05368"/>
    </source>
</evidence>
<sequence length="301" mass="33006">MSTLAAVFTATGNQGSSVLNALTQTFGKSLTIRAFTRNPSTARTQAALAKYEGKADIVPVQADVADAESVREALKGVKVVFGNANSYDDLEQEVPRMKAVIDIAKEAGVELFVWSTLPSPAKDSNGKYTKVKHFENKAEIQAYLEQSGLNWASVSLGIFAENVTNYGLIKPSDDGKSLNLGFPVLKPETTIGWTWVERDLGPAVAVLFKAHLEKTNPELFKRIHYVASYQGSWKQLGDLITARTGKPVNVIVYPQGQSEEMTQMLEYYNDYSLYADQTLPPPELKSLGAPFSTLEQFVDEA</sequence>
<dbReference type="Proteomes" id="UP001176517">
    <property type="component" value="Unassembled WGS sequence"/>
</dbReference>
<feature type="domain" description="NmrA-like" evidence="3">
    <location>
        <begin position="5"/>
        <end position="297"/>
    </location>
</feature>
<dbReference type="InterPro" id="IPR036291">
    <property type="entry name" value="NAD(P)-bd_dom_sf"/>
</dbReference>
<keyword evidence="5" id="KW-1185">Reference proteome</keyword>